<keyword evidence="2" id="KW-1185">Reference proteome</keyword>
<accession>A0A2T9ZCG1</accession>
<dbReference type="Pfam" id="PF07426">
    <property type="entry name" value="Dynactin_p22"/>
    <property type="match status" value="1"/>
</dbReference>
<comment type="caution">
    <text evidence="1">The sequence shown here is derived from an EMBL/GenBank/DDBJ whole genome shotgun (WGS) entry which is preliminary data.</text>
</comment>
<feature type="non-terminal residue" evidence="1">
    <location>
        <position position="1"/>
    </location>
</feature>
<evidence type="ECO:0000313" key="2">
    <source>
        <dbReference type="Proteomes" id="UP000245609"/>
    </source>
</evidence>
<dbReference type="OrthoDB" id="10255000at2759"/>
<organism evidence="1 2">
    <name type="scientific">Smittium megazygosporum</name>
    <dbReference type="NCBI Taxonomy" id="133381"/>
    <lineage>
        <taxon>Eukaryota</taxon>
        <taxon>Fungi</taxon>
        <taxon>Fungi incertae sedis</taxon>
        <taxon>Zoopagomycota</taxon>
        <taxon>Kickxellomycotina</taxon>
        <taxon>Harpellomycetes</taxon>
        <taxon>Harpellales</taxon>
        <taxon>Legeriomycetaceae</taxon>
        <taxon>Smittium</taxon>
    </lineage>
</organism>
<dbReference type="EMBL" id="MBFS01000533">
    <property type="protein sequence ID" value="PVV02276.1"/>
    <property type="molecule type" value="Genomic_DNA"/>
</dbReference>
<dbReference type="InterPro" id="IPR009991">
    <property type="entry name" value="DCTN3"/>
</dbReference>
<protein>
    <submittedName>
        <fullName evidence="1">Uncharacterized protein</fullName>
    </submittedName>
</protein>
<dbReference type="Proteomes" id="UP000245609">
    <property type="component" value="Unassembled WGS sequence"/>
</dbReference>
<dbReference type="AlphaFoldDB" id="A0A2T9ZCG1"/>
<reference evidence="1 2" key="1">
    <citation type="journal article" date="2018" name="MBio">
        <title>Comparative Genomics Reveals the Core Gene Toolbox for the Fungus-Insect Symbiosis.</title>
        <authorList>
            <person name="Wang Y."/>
            <person name="Stata M."/>
            <person name="Wang W."/>
            <person name="Stajich J.E."/>
            <person name="White M.M."/>
            <person name="Moncalvo J.M."/>
        </authorList>
    </citation>
    <scope>NUCLEOTIDE SEQUENCE [LARGE SCALE GENOMIC DNA]</scope>
    <source>
        <strain evidence="1 2">SC-DP-2</strain>
    </source>
</reference>
<dbReference type="GO" id="GO:0005869">
    <property type="term" value="C:dynactin complex"/>
    <property type="evidence" value="ECO:0007669"/>
    <property type="project" value="InterPro"/>
</dbReference>
<dbReference type="GO" id="GO:0061640">
    <property type="term" value="P:cytoskeleton-dependent cytokinesis"/>
    <property type="evidence" value="ECO:0007669"/>
    <property type="project" value="InterPro"/>
</dbReference>
<name>A0A2T9ZCG1_9FUNG</name>
<sequence length="197" mass="22056">EKENKFILFELSIHNSFQTIVAMSDLSQLEQRLSVLEKVVGESQATGSLPAQISEIKKALESSLLFKQNTEIFQIYSELDSLIDSNSIFGSVAQKQQEILSLEQDFQQAFKLASNSKLLDLSKTLDSDSFHRVAELNGQVTDFASKAAEHDSKLSELEQSILCLVSQYHNEVSAMNQILITLDSHLNSIKNKMSKDL</sequence>
<proteinExistence type="predicted"/>
<evidence type="ECO:0000313" key="1">
    <source>
        <dbReference type="EMBL" id="PVV02276.1"/>
    </source>
</evidence>
<gene>
    <name evidence="1" type="ORF">BB560_003274</name>
</gene>